<dbReference type="PANTHER" id="PTHR30492:SF0">
    <property type="entry name" value="METHYLGLYOXAL SYNTHASE"/>
    <property type="match status" value="1"/>
</dbReference>
<dbReference type="GO" id="GO:0008929">
    <property type="term" value="F:methylglyoxal synthase activity"/>
    <property type="evidence" value="ECO:0007669"/>
    <property type="project" value="InterPro"/>
</dbReference>
<dbReference type="KEGG" id="chm:B842_06410"/>
<dbReference type="STRING" id="1223515.B842_06410"/>
<dbReference type="HOGENOM" id="CLU_045532_2_2_11"/>
<dbReference type="PROSITE" id="PS50146">
    <property type="entry name" value="DAGK"/>
    <property type="match status" value="1"/>
</dbReference>
<dbReference type="Gene3D" id="2.60.200.40">
    <property type="match status" value="1"/>
</dbReference>
<feature type="region of interest" description="Disordered" evidence="1">
    <location>
        <begin position="315"/>
        <end position="336"/>
    </location>
</feature>
<dbReference type="InterPro" id="IPR016064">
    <property type="entry name" value="NAD/diacylglycerol_kinase_sf"/>
</dbReference>
<dbReference type="InterPro" id="IPR001206">
    <property type="entry name" value="Diacylglycerol_kinase_cat_dom"/>
</dbReference>
<dbReference type="GO" id="GO:0016301">
    <property type="term" value="F:kinase activity"/>
    <property type="evidence" value="ECO:0007669"/>
    <property type="project" value="UniProtKB-KW"/>
</dbReference>
<feature type="domain" description="DAGKc" evidence="2">
    <location>
        <begin position="1"/>
        <end position="125"/>
    </location>
</feature>
<reference evidence="3 4" key="1">
    <citation type="submission" date="2013-04" db="EMBL/GenBank/DDBJ databases">
        <title>Complete genome sequence of Corynebacterium humireducens DSM 45392(T), isolated from a wastewater-fed microbial fuel cell.</title>
        <authorList>
            <person name="Ruckert C."/>
            <person name="Albersmeier A."/>
            <person name="Kalinowski J."/>
        </authorList>
    </citation>
    <scope>NUCLEOTIDE SEQUENCE [LARGE SCALE GENOMIC DNA]</scope>
    <source>
        <strain evidence="4">MFC-5</strain>
    </source>
</reference>
<evidence type="ECO:0000313" key="3">
    <source>
        <dbReference type="EMBL" id="AJE33131.1"/>
    </source>
</evidence>
<accession>A0A0B5D308</accession>
<dbReference type="EMBL" id="CP005286">
    <property type="protein sequence ID" value="AJE33131.1"/>
    <property type="molecule type" value="Genomic_DNA"/>
</dbReference>
<keyword evidence="4" id="KW-1185">Reference proteome</keyword>
<keyword evidence="3" id="KW-0418">Kinase</keyword>
<dbReference type="InterPro" id="IPR017438">
    <property type="entry name" value="ATP-NAD_kinase_N"/>
</dbReference>
<dbReference type="GO" id="GO:0019242">
    <property type="term" value="P:methylglyoxal biosynthetic process"/>
    <property type="evidence" value="ECO:0007669"/>
    <property type="project" value="InterPro"/>
</dbReference>
<dbReference type="Proteomes" id="UP000031524">
    <property type="component" value="Chromosome"/>
</dbReference>
<dbReference type="SMART" id="SM00046">
    <property type="entry name" value="DAGKc"/>
    <property type="match status" value="1"/>
</dbReference>
<protein>
    <submittedName>
        <fullName evidence="3">Diacylglycerol kinase catalytic subunit</fullName>
    </submittedName>
</protein>
<dbReference type="PANTHER" id="PTHR30492">
    <property type="entry name" value="METHYLGLYOXAL SYNTHASE"/>
    <property type="match status" value="1"/>
</dbReference>
<organism evidence="3 4">
    <name type="scientific">Corynebacterium humireducens NBRC 106098 = DSM 45392</name>
    <dbReference type="NCBI Taxonomy" id="1223515"/>
    <lineage>
        <taxon>Bacteria</taxon>
        <taxon>Bacillati</taxon>
        <taxon>Actinomycetota</taxon>
        <taxon>Actinomycetes</taxon>
        <taxon>Mycobacteriales</taxon>
        <taxon>Corynebacteriaceae</taxon>
        <taxon>Corynebacterium</taxon>
    </lineage>
</organism>
<gene>
    <name evidence="3" type="ORF">B842_06410</name>
</gene>
<dbReference type="InterPro" id="IPR004363">
    <property type="entry name" value="Methylgl_synth"/>
</dbReference>
<keyword evidence="3" id="KW-0808">Transferase</keyword>
<dbReference type="GO" id="GO:0005829">
    <property type="term" value="C:cytosol"/>
    <property type="evidence" value="ECO:0007669"/>
    <property type="project" value="TreeGrafter"/>
</dbReference>
<dbReference type="SUPFAM" id="SSF111331">
    <property type="entry name" value="NAD kinase/diacylglycerol kinase-like"/>
    <property type="match status" value="1"/>
</dbReference>
<sequence length="336" mass="35863">MAVVFNPVKGAPEEMRQQVTEAAERHGWETPVFLETSVEDPGFTPAQQAVEEGHDMVFAAGGDGTVRAVAAALRGTDAALAIIPVGTGNLLARNLKLPLDVPAAIETAFSGQDTRIDVCTALLTHPSGESEELDFVVMAGIGLDAQMIVNTDDDLKKRVGFLAYGVAIAKSLRGGRRLALRWRLNDGPERRTRVHSLIVGNCGDLVGGVPLLPDAVANDGHFDVVALRPRGLPGWGLIVARLATQMGQKVLNRLRRRDEQITGGSGDIEELQYATGTRLEVTLPAPEMFEVDGDEVGEVTAFTVTIEPECLLVREPVPPPTTEPGEPRPGTEIFGG</sequence>
<evidence type="ECO:0000256" key="1">
    <source>
        <dbReference type="SAM" id="MobiDB-lite"/>
    </source>
</evidence>
<proteinExistence type="predicted"/>
<evidence type="ECO:0000259" key="2">
    <source>
        <dbReference type="PROSITE" id="PS50146"/>
    </source>
</evidence>
<name>A0A0B5D308_9CORY</name>
<dbReference type="Pfam" id="PF00781">
    <property type="entry name" value="DAGK_cat"/>
    <property type="match status" value="1"/>
</dbReference>
<dbReference type="AlphaFoldDB" id="A0A0B5D308"/>
<dbReference type="Gene3D" id="3.40.50.10330">
    <property type="entry name" value="Probable inorganic polyphosphate/atp-NAD kinase, domain 1"/>
    <property type="match status" value="1"/>
</dbReference>
<evidence type="ECO:0000313" key="4">
    <source>
        <dbReference type="Proteomes" id="UP000031524"/>
    </source>
</evidence>